<organism evidence="3 4">
    <name type="scientific">Rotaria magnacalcarata</name>
    <dbReference type="NCBI Taxonomy" id="392030"/>
    <lineage>
        <taxon>Eukaryota</taxon>
        <taxon>Metazoa</taxon>
        <taxon>Spiralia</taxon>
        <taxon>Gnathifera</taxon>
        <taxon>Rotifera</taxon>
        <taxon>Eurotatoria</taxon>
        <taxon>Bdelloidea</taxon>
        <taxon>Philodinida</taxon>
        <taxon>Philodinidae</taxon>
        <taxon>Rotaria</taxon>
    </lineage>
</organism>
<dbReference type="Proteomes" id="UP000676336">
    <property type="component" value="Unassembled WGS sequence"/>
</dbReference>
<dbReference type="EMBL" id="CAJOBI010110487">
    <property type="protein sequence ID" value="CAF4630553.1"/>
    <property type="molecule type" value="Genomic_DNA"/>
</dbReference>
<dbReference type="EMBL" id="CAJOBI010091765">
    <property type="protein sequence ID" value="CAF4545755.1"/>
    <property type="molecule type" value="Genomic_DNA"/>
</dbReference>
<proteinExistence type="predicted"/>
<reference evidence="3" key="1">
    <citation type="submission" date="2021-02" db="EMBL/GenBank/DDBJ databases">
        <authorList>
            <person name="Nowell W R."/>
        </authorList>
    </citation>
    <scope>NUCLEOTIDE SEQUENCE</scope>
</reference>
<sequence length="35" mass="3718">MLIIRDFIEDKDSSDSDESSDDSAADQPVVSSTAA</sequence>
<evidence type="ECO:0000313" key="3">
    <source>
        <dbReference type="EMBL" id="CAF4630553.1"/>
    </source>
</evidence>
<name>A0A8S2ZFX5_9BILA</name>
<protein>
    <submittedName>
        <fullName evidence="3">Uncharacterized protein</fullName>
    </submittedName>
</protein>
<evidence type="ECO:0000313" key="4">
    <source>
        <dbReference type="Proteomes" id="UP000676336"/>
    </source>
</evidence>
<evidence type="ECO:0000256" key="1">
    <source>
        <dbReference type="SAM" id="MobiDB-lite"/>
    </source>
</evidence>
<feature type="region of interest" description="Disordered" evidence="1">
    <location>
        <begin position="6"/>
        <end position="35"/>
    </location>
</feature>
<feature type="non-terminal residue" evidence="3">
    <location>
        <position position="35"/>
    </location>
</feature>
<dbReference type="AlphaFoldDB" id="A0A8S2ZFX5"/>
<comment type="caution">
    <text evidence="3">The sequence shown here is derived from an EMBL/GenBank/DDBJ whole genome shotgun (WGS) entry which is preliminary data.</text>
</comment>
<accession>A0A8S2ZFX5</accession>
<feature type="compositionally biased region" description="Acidic residues" evidence="1">
    <location>
        <begin position="15"/>
        <end position="24"/>
    </location>
</feature>
<gene>
    <name evidence="2" type="ORF">SMN809_LOCUS36812</name>
    <name evidence="3" type="ORF">SMN809_LOCUS40267</name>
</gene>
<evidence type="ECO:0000313" key="2">
    <source>
        <dbReference type="EMBL" id="CAF4545755.1"/>
    </source>
</evidence>